<keyword evidence="5" id="KW-0378">Hydrolase</keyword>
<dbReference type="Pfam" id="PF08235">
    <property type="entry name" value="LNS2"/>
    <property type="match status" value="1"/>
</dbReference>
<comment type="cofactor">
    <cofactor evidence="2">
        <name>Mg(2+)</name>
        <dbReference type="ChEBI" id="CHEBI:18420"/>
    </cofactor>
</comment>
<dbReference type="InterPro" id="IPR007651">
    <property type="entry name" value="Lipin_N"/>
</dbReference>
<dbReference type="SUPFAM" id="SSF56784">
    <property type="entry name" value="HAD-like"/>
    <property type="match status" value="1"/>
</dbReference>
<dbReference type="InterPro" id="IPR026058">
    <property type="entry name" value="LIPIN"/>
</dbReference>
<dbReference type="EMBL" id="EAAA01001496">
    <property type="status" value="NOT_ANNOTATED_CDS"/>
    <property type="molecule type" value="Genomic_DNA"/>
</dbReference>
<dbReference type="Pfam" id="PF16876">
    <property type="entry name" value="Lipin_mid"/>
    <property type="match status" value="1"/>
</dbReference>
<reference evidence="8" key="3">
    <citation type="submission" date="2025-08" db="UniProtKB">
        <authorList>
            <consortium name="Ensembl"/>
        </authorList>
    </citation>
    <scope>IDENTIFICATION</scope>
</reference>
<organism evidence="8 9">
    <name type="scientific">Ciona intestinalis</name>
    <name type="common">Transparent sea squirt</name>
    <name type="synonym">Ascidia intestinalis</name>
    <dbReference type="NCBI Taxonomy" id="7719"/>
    <lineage>
        <taxon>Eukaryota</taxon>
        <taxon>Metazoa</taxon>
        <taxon>Chordata</taxon>
        <taxon>Tunicata</taxon>
        <taxon>Ascidiacea</taxon>
        <taxon>Phlebobranchia</taxon>
        <taxon>Cionidae</taxon>
        <taxon>Ciona</taxon>
    </lineage>
</organism>
<dbReference type="Ensembl" id="ENSCINT00000022069.2">
    <property type="protein sequence ID" value="ENSCINP00000021823.2"/>
    <property type="gene ID" value="ENSCING00000011418.2"/>
</dbReference>
<dbReference type="InParanoid" id="F7AX37"/>
<evidence type="ECO:0000256" key="2">
    <source>
        <dbReference type="ARBA" id="ARBA00001946"/>
    </source>
</evidence>
<dbReference type="PANTHER" id="PTHR12181">
    <property type="entry name" value="LIPIN"/>
    <property type="match status" value="1"/>
</dbReference>
<dbReference type="Proteomes" id="UP000008144">
    <property type="component" value="Chromosome 2"/>
</dbReference>
<keyword evidence="9" id="KW-1185">Reference proteome</keyword>
<reference evidence="9" key="1">
    <citation type="journal article" date="2002" name="Science">
        <title>The draft genome of Ciona intestinalis: insights into chordate and vertebrate origins.</title>
        <authorList>
            <person name="Dehal P."/>
            <person name="Satou Y."/>
            <person name="Campbell R.K."/>
            <person name="Chapman J."/>
            <person name="Degnan B."/>
            <person name="De Tomaso A."/>
            <person name="Davidson B."/>
            <person name="Di Gregorio A."/>
            <person name="Gelpke M."/>
            <person name="Goodstein D.M."/>
            <person name="Harafuji N."/>
            <person name="Hastings K.E."/>
            <person name="Ho I."/>
            <person name="Hotta K."/>
            <person name="Huang W."/>
            <person name="Kawashima T."/>
            <person name="Lemaire P."/>
            <person name="Martinez D."/>
            <person name="Meinertzhagen I.A."/>
            <person name="Necula S."/>
            <person name="Nonaka M."/>
            <person name="Putnam N."/>
            <person name="Rash S."/>
            <person name="Saiga H."/>
            <person name="Satake M."/>
            <person name="Terry A."/>
            <person name="Yamada L."/>
            <person name="Wang H.G."/>
            <person name="Awazu S."/>
            <person name="Azumi K."/>
            <person name="Boore J."/>
            <person name="Branno M."/>
            <person name="Chin-Bow S."/>
            <person name="DeSantis R."/>
            <person name="Doyle S."/>
            <person name="Francino P."/>
            <person name="Keys D.N."/>
            <person name="Haga S."/>
            <person name="Hayashi H."/>
            <person name="Hino K."/>
            <person name="Imai K.S."/>
            <person name="Inaba K."/>
            <person name="Kano S."/>
            <person name="Kobayashi K."/>
            <person name="Kobayashi M."/>
            <person name="Lee B.I."/>
            <person name="Makabe K.W."/>
            <person name="Manohar C."/>
            <person name="Matassi G."/>
            <person name="Medina M."/>
            <person name="Mochizuki Y."/>
            <person name="Mount S."/>
            <person name="Morishita T."/>
            <person name="Miura S."/>
            <person name="Nakayama A."/>
            <person name="Nishizaka S."/>
            <person name="Nomoto H."/>
            <person name="Ohta F."/>
            <person name="Oishi K."/>
            <person name="Rigoutsos I."/>
            <person name="Sano M."/>
            <person name="Sasaki A."/>
            <person name="Sasakura Y."/>
            <person name="Shoguchi E."/>
            <person name="Shin-i T."/>
            <person name="Spagnuolo A."/>
            <person name="Stainier D."/>
            <person name="Suzuki M.M."/>
            <person name="Tassy O."/>
            <person name="Takatori N."/>
            <person name="Tokuoka M."/>
            <person name="Yagi K."/>
            <person name="Yoshizaki F."/>
            <person name="Wada S."/>
            <person name="Zhang C."/>
            <person name="Hyatt P.D."/>
            <person name="Larimer F."/>
            <person name="Detter C."/>
            <person name="Doggett N."/>
            <person name="Glavina T."/>
            <person name="Hawkins T."/>
            <person name="Richardson P."/>
            <person name="Lucas S."/>
            <person name="Kohara Y."/>
            <person name="Levine M."/>
            <person name="Satoh N."/>
            <person name="Rokhsar D.S."/>
        </authorList>
    </citation>
    <scope>NUCLEOTIDE SEQUENCE [LARGE SCALE GENOMIC DNA]</scope>
</reference>
<dbReference type="GO" id="GO:0019432">
    <property type="term" value="P:triglyceride biosynthetic process"/>
    <property type="evidence" value="ECO:0000318"/>
    <property type="project" value="GO_Central"/>
</dbReference>
<feature type="domain" description="LNS2/PITP" evidence="7">
    <location>
        <begin position="750"/>
        <end position="904"/>
    </location>
</feature>
<feature type="region of interest" description="Disordered" evidence="6">
    <location>
        <begin position="628"/>
        <end position="662"/>
    </location>
</feature>
<dbReference type="GO" id="GO:0008195">
    <property type="term" value="F:phosphatidate phosphatase activity"/>
    <property type="evidence" value="ECO:0000318"/>
    <property type="project" value="GO_Central"/>
</dbReference>
<dbReference type="InterPro" id="IPR031315">
    <property type="entry name" value="LNS2/PITP"/>
</dbReference>
<dbReference type="InterPro" id="IPR036412">
    <property type="entry name" value="HAD-like_sf"/>
</dbReference>
<dbReference type="Pfam" id="PF04571">
    <property type="entry name" value="Lipin_N"/>
    <property type="match status" value="1"/>
</dbReference>
<protein>
    <recommendedName>
        <fullName evidence="4">phosphatidate phosphatase</fullName>
        <ecNumber evidence="4">3.1.3.4</ecNumber>
    </recommendedName>
</protein>
<proteinExistence type="inferred from homology"/>
<dbReference type="STRING" id="7719.ENSCINP00000021823"/>
<accession>F7AX37</accession>
<feature type="region of interest" description="Disordered" evidence="6">
    <location>
        <begin position="409"/>
        <end position="437"/>
    </location>
</feature>
<dbReference type="InterPro" id="IPR013209">
    <property type="entry name" value="LNS2"/>
</dbReference>
<reference evidence="8" key="2">
    <citation type="journal article" date="2008" name="Genome Biol.">
        <title>Improved genome assembly and evidence-based global gene model set for the chordate Ciona intestinalis: new insight into intron and operon populations.</title>
        <authorList>
            <person name="Satou Y."/>
            <person name="Mineta K."/>
            <person name="Ogasawara M."/>
            <person name="Sasakura Y."/>
            <person name="Shoguchi E."/>
            <person name="Ueno K."/>
            <person name="Yamada L."/>
            <person name="Matsumoto J."/>
            <person name="Wasserscheid J."/>
            <person name="Dewar K."/>
            <person name="Wiley G.B."/>
            <person name="Macmil S.L."/>
            <person name="Roe B.A."/>
            <person name="Zeller R.W."/>
            <person name="Hastings K.E."/>
            <person name="Lemaire P."/>
            <person name="Lindquist E."/>
            <person name="Endo T."/>
            <person name="Hotta K."/>
            <person name="Inaba K."/>
        </authorList>
    </citation>
    <scope>NUCLEOTIDE SEQUENCE [LARGE SCALE GENOMIC DNA]</scope>
    <source>
        <strain evidence="8">wild type</strain>
    </source>
</reference>
<feature type="compositionally biased region" description="Basic and acidic residues" evidence="6">
    <location>
        <begin position="647"/>
        <end position="662"/>
    </location>
</feature>
<comment type="similarity">
    <text evidence="3">Belongs to the lipin family.</text>
</comment>
<feature type="region of interest" description="Disordered" evidence="6">
    <location>
        <begin position="463"/>
        <end position="498"/>
    </location>
</feature>
<evidence type="ECO:0000256" key="6">
    <source>
        <dbReference type="SAM" id="MobiDB-lite"/>
    </source>
</evidence>
<dbReference type="InterPro" id="IPR031703">
    <property type="entry name" value="Lipin_mid"/>
</dbReference>
<dbReference type="FunCoup" id="F7AX37">
    <property type="interactions" value="64"/>
</dbReference>
<name>F7AX37_CIOIN</name>
<feature type="compositionally biased region" description="Polar residues" evidence="6">
    <location>
        <begin position="479"/>
        <end position="492"/>
    </location>
</feature>
<reference evidence="8" key="4">
    <citation type="submission" date="2025-09" db="UniProtKB">
        <authorList>
            <consortium name="Ensembl"/>
        </authorList>
    </citation>
    <scope>IDENTIFICATION</scope>
</reference>
<dbReference type="SMART" id="SM00775">
    <property type="entry name" value="LNS2"/>
    <property type="match status" value="1"/>
</dbReference>
<evidence type="ECO:0000256" key="4">
    <source>
        <dbReference type="ARBA" id="ARBA00012638"/>
    </source>
</evidence>
<comment type="catalytic activity">
    <reaction evidence="1">
        <text>a 1,2-diacyl-sn-glycero-3-phosphate + H2O = a 1,2-diacyl-sn-glycerol + phosphate</text>
        <dbReference type="Rhea" id="RHEA:27429"/>
        <dbReference type="ChEBI" id="CHEBI:15377"/>
        <dbReference type="ChEBI" id="CHEBI:17815"/>
        <dbReference type="ChEBI" id="CHEBI:43474"/>
        <dbReference type="ChEBI" id="CHEBI:58608"/>
        <dbReference type="EC" id="3.1.3.4"/>
    </reaction>
    <physiologicalReaction direction="left-to-right" evidence="1">
        <dbReference type="Rhea" id="RHEA:27430"/>
    </physiologicalReaction>
</comment>
<dbReference type="GO" id="GO:0009062">
    <property type="term" value="P:fatty acid catabolic process"/>
    <property type="evidence" value="ECO:0000318"/>
    <property type="project" value="GO_Central"/>
</dbReference>
<feature type="compositionally biased region" description="Basic and acidic residues" evidence="6">
    <location>
        <begin position="409"/>
        <end position="424"/>
    </location>
</feature>
<dbReference type="AlphaFoldDB" id="F7AX37"/>
<dbReference type="EC" id="3.1.3.4" evidence="4"/>
<dbReference type="GO" id="GO:0003713">
    <property type="term" value="F:transcription coactivator activity"/>
    <property type="evidence" value="ECO:0000318"/>
    <property type="project" value="GO_Central"/>
</dbReference>
<feature type="compositionally biased region" description="Low complexity" evidence="6">
    <location>
        <begin position="633"/>
        <end position="643"/>
    </location>
</feature>
<feature type="region of interest" description="Disordered" evidence="6">
    <location>
        <begin position="231"/>
        <end position="281"/>
    </location>
</feature>
<dbReference type="HOGENOM" id="CLU_002546_0_0_1"/>
<dbReference type="GO" id="GO:0032869">
    <property type="term" value="P:cellular response to insulin stimulus"/>
    <property type="evidence" value="ECO:0000318"/>
    <property type="project" value="GO_Central"/>
</dbReference>
<sequence>MNMVYKGFGMLKYMYNQLNPATLTGAIDILVVEQPDGSLVASPFHVRFGKLGVLRAREKLVNIAINGERVKDLHMKLGDQGEAFFVEKIDEEEAIPLRLMTSPLPSRPSTPTKDDSNNLLSNCSMVVSVSKVSEHFKRSNLRTKISSYILRCLINVWQSSDSLLPRKEDIILSLFYQERVELNVLYCRPACVVSTAKAGNCLCILTRAEPGFNWCVTSNATIELAINESGKRRRRKKRKRKSIVPPNTSSGAGSNSCSDEEEKLDVGAQESETLAEPLDANRTSSQSSADYRCLFSVILSFHFFHLSFISNWHRDPVGCVPKLRVSMYDSDASDCSVEISGSWEDSPDENRNNFSEIRCVQSDSEVANLDDDSEASCNRQGSGMMWGWGQLPATNDRCKNVVHIENEVTKSELAKDETTSESKPTENPPTRVRKDTEGLYLDDVLSLEPSEANLYLQSFLSGTEGGPKELPTSPDINELPTSASDIDSGTDSQTHDDQASNYRFVSTFNEEVSMSLCGIPSGSAAVQPEKFQEKLVTYENFMQNAMTIINDPNLVVKIGDHYLAWQHAAPVITAMAVFKKPVDMVRLQSIMNYLLLRKCLERLIQPSTPALPQSGSRLMGWLWRRPSRNENTASSAPRAPIAPRGRRQTEQTHNDHELSIIMEPELKRSQSVEDIYSHTSDDRDYLTTDSLLSPQGLKTMRKTTRLTHDQLSQLNLKPGANTITFSVTTQYQGTTRCVATAFKWKWCDKIVVSDIDGTITKSDVFGQILPVVGKDWTQGGVAQLYQNISKNGYKFIYLSSRAIGQASMTKDYLNWINQQGASLPPGPLLLSPTSLMIAFKREVIEKKPEKFKIECLKDIKALFPNNPFVAGFGNKTNDVCAYSAVGVPGNRMFTINHKGELKQEQLQTYTTTSYSGLGDTVDHFFPPLDQDQGFD</sequence>
<evidence type="ECO:0000256" key="1">
    <source>
        <dbReference type="ARBA" id="ARBA00001180"/>
    </source>
</evidence>
<evidence type="ECO:0000259" key="7">
    <source>
        <dbReference type="SMART" id="SM00775"/>
    </source>
</evidence>
<dbReference type="GeneTree" id="ENSGT00940000168260"/>
<feature type="compositionally biased region" description="Polar residues" evidence="6">
    <location>
        <begin position="245"/>
        <end position="257"/>
    </location>
</feature>
<dbReference type="PANTHER" id="PTHR12181:SF12">
    <property type="entry name" value="PHOSPHATIDATE PHOSPHATASE"/>
    <property type="match status" value="1"/>
</dbReference>
<feature type="compositionally biased region" description="Basic residues" evidence="6">
    <location>
        <begin position="231"/>
        <end position="242"/>
    </location>
</feature>
<evidence type="ECO:0000313" key="9">
    <source>
        <dbReference type="Proteomes" id="UP000008144"/>
    </source>
</evidence>
<evidence type="ECO:0000256" key="3">
    <source>
        <dbReference type="ARBA" id="ARBA00005476"/>
    </source>
</evidence>
<evidence type="ECO:0000256" key="5">
    <source>
        <dbReference type="ARBA" id="ARBA00022801"/>
    </source>
</evidence>
<dbReference type="OMA" id="NFCTEHI"/>
<evidence type="ECO:0000313" key="8">
    <source>
        <dbReference type="Ensembl" id="ENSCINP00000021823.2"/>
    </source>
</evidence>
<dbReference type="GO" id="GO:0045944">
    <property type="term" value="P:positive regulation of transcription by RNA polymerase II"/>
    <property type="evidence" value="ECO:0000318"/>
    <property type="project" value="GO_Central"/>
</dbReference>
<dbReference type="GO" id="GO:0005634">
    <property type="term" value="C:nucleus"/>
    <property type="evidence" value="ECO:0000318"/>
    <property type="project" value="GO_Central"/>
</dbReference>